<feature type="binding site" evidence="4">
    <location>
        <position position="127"/>
    </location>
    <ligand>
        <name>Zn(2+)</name>
        <dbReference type="ChEBI" id="CHEBI:29105"/>
        <label>1</label>
    </ligand>
</feature>
<dbReference type="GO" id="GO:0005737">
    <property type="term" value="C:cytoplasm"/>
    <property type="evidence" value="ECO:0007669"/>
    <property type="project" value="TreeGrafter"/>
</dbReference>
<feature type="modified residue" description="N6-carboxylysine" evidence="4">
    <location>
        <position position="127"/>
    </location>
</feature>
<gene>
    <name evidence="4" type="primary">pyrC</name>
    <name evidence="6" type="ORF">MHHB_P0167</name>
</gene>
<feature type="binding site" evidence="4">
    <location>
        <begin position="48"/>
        <end position="50"/>
    </location>
    <ligand>
        <name>substrate</name>
    </ligand>
</feature>
<reference evidence="6 7" key="1">
    <citation type="journal article" date="2019" name="Int. J. Syst. Evol. Microbiol.">
        <title>Methanofervidicoccus abyssi gen. nov., sp. nov., a hydrogenotrophic methanogen, isolated from a hydrothermal vent chimney in the Mid-Cayman Spreading Center, the Caribbean Sea.</title>
        <authorList>
            <person name="Sakai S."/>
            <person name="Takaki Y."/>
            <person name="Miyazaki M."/>
            <person name="Ogawara M."/>
            <person name="Yanagawa K."/>
            <person name="Miyazaki J."/>
            <person name="Takai K."/>
        </authorList>
    </citation>
    <scope>NUCLEOTIDE SEQUENCE [LARGE SCALE GENOMIC DNA]</scope>
    <source>
        <strain evidence="6 7">HHB</strain>
    </source>
</reference>
<feature type="active site" evidence="4">
    <location>
        <position position="292"/>
    </location>
</feature>
<evidence type="ECO:0000256" key="3">
    <source>
        <dbReference type="ARBA" id="ARBA00022975"/>
    </source>
</evidence>
<feature type="domain" description="Amidohydrolase-related" evidence="5">
    <location>
        <begin position="37"/>
        <end position="404"/>
    </location>
</feature>
<dbReference type="HAMAP" id="MF_00220_A">
    <property type="entry name" value="PyrC_classI_A"/>
    <property type="match status" value="1"/>
</dbReference>
<keyword evidence="7" id="KW-1185">Reference proteome</keyword>
<keyword evidence="1 4" id="KW-0479">Metal-binding</keyword>
<comment type="caution">
    <text evidence="6">The sequence shown here is derived from an EMBL/GenBank/DDBJ whole genome shotgun (WGS) entry which is preliminary data.</text>
</comment>
<feature type="binding site" evidence="4">
    <location>
        <position position="292"/>
    </location>
    <ligand>
        <name>Zn(2+)</name>
        <dbReference type="ChEBI" id="CHEBI:29105"/>
        <label>1</label>
    </ligand>
</feature>
<keyword evidence="2 4" id="KW-0378">Hydrolase</keyword>
<proteinExistence type="inferred from homology"/>
<comment type="catalytic activity">
    <reaction evidence="4">
        <text>(S)-dihydroorotate + H2O = N-carbamoyl-L-aspartate + H(+)</text>
        <dbReference type="Rhea" id="RHEA:24296"/>
        <dbReference type="ChEBI" id="CHEBI:15377"/>
        <dbReference type="ChEBI" id="CHEBI:15378"/>
        <dbReference type="ChEBI" id="CHEBI:30864"/>
        <dbReference type="ChEBI" id="CHEBI:32814"/>
        <dbReference type="EC" id="3.5.2.3"/>
    </reaction>
</comment>
<dbReference type="InterPro" id="IPR006680">
    <property type="entry name" value="Amidohydro-rel"/>
</dbReference>
<protein>
    <recommendedName>
        <fullName evidence="4">Dihydroorotase</fullName>
        <shortName evidence="4">DHOase</shortName>
        <ecNumber evidence="4">3.5.2.3</ecNumber>
    </recommendedName>
</protein>
<evidence type="ECO:0000259" key="5">
    <source>
        <dbReference type="Pfam" id="PF01979"/>
    </source>
</evidence>
<dbReference type="UniPathway" id="UPA00070">
    <property type="reaction ID" value="UER00117"/>
</dbReference>
<dbReference type="GO" id="GO:0006145">
    <property type="term" value="P:purine nucleobase catabolic process"/>
    <property type="evidence" value="ECO:0007669"/>
    <property type="project" value="TreeGrafter"/>
</dbReference>
<dbReference type="GO" id="GO:0004151">
    <property type="term" value="F:dihydroorotase activity"/>
    <property type="evidence" value="ECO:0007669"/>
    <property type="project" value="UniProtKB-UniRule"/>
</dbReference>
<dbReference type="InterPro" id="IPR004722">
    <property type="entry name" value="DHOase"/>
</dbReference>
<dbReference type="Proteomes" id="UP000290527">
    <property type="component" value="Unassembled WGS sequence"/>
</dbReference>
<evidence type="ECO:0000256" key="1">
    <source>
        <dbReference type="ARBA" id="ARBA00022723"/>
    </source>
</evidence>
<dbReference type="InterPro" id="IPR050138">
    <property type="entry name" value="DHOase/Allantoinase_Hydrolase"/>
</dbReference>
<dbReference type="Gene3D" id="3.20.20.140">
    <property type="entry name" value="Metal-dependent hydrolases"/>
    <property type="match status" value="1"/>
</dbReference>
<evidence type="ECO:0000313" key="6">
    <source>
        <dbReference type="EMBL" id="GBF35942.1"/>
    </source>
</evidence>
<comment type="function">
    <text evidence="4">Catalyzes the reversible cyclization of carbamoyl aspartate to dihydroorotate.</text>
</comment>
<organism evidence="6 7">
    <name type="scientific">Methanofervidicoccus abyssi</name>
    <dbReference type="NCBI Taxonomy" id="2082189"/>
    <lineage>
        <taxon>Archaea</taxon>
        <taxon>Methanobacteriati</taxon>
        <taxon>Methanobacteriota</taxon>
        <taxon>Methanomada group</taxon>
        <taxon>Methanococci</taxon>
        <taxon>Methanococcales</taxon>
        <taxon>Methanofervidicoccus</taxon>
    </lineage>
</organism>
<dbReference type="NCBIfam" id="TIGR00857">
    <property type="entry name" value="pyrC_multi"/>
    <property type="match status" value="1"/>
</dbReference>
<dbReference type="EC" id="3.5.2.3" evidence="4"/>
<keyword evidence="4" id="KW-0862">Zinc</keyword>
<dbReference type="PANTHER" id="PTHR43668:SF2">
    <property type="entry name" value="ALLANTOINASE"/>
    <property type="match status" value="1"/>
</dbReference>
<evidence type="ECO:0000256" key="2">
    <source>
        <dbReference type="ARBA" id="ARBA00022801"/>
    </source>
</evidence>
<comment type="pathway">
    <text evidence="4">Pyrimidine metabolism; UMP biosynthesis via de novo pathway; (S)-dihydroorotate from bicarbonate: step 3/3.</text>
</comment>
<feature type="binding site" evidence="4">
    <location>
        <position position="296"/>
    </location>
    <ligand>
        <name>substrate</name>
    </ligand>
</feature>
<dbReference type="GO" id="GO:0044205">
    <property type="term" value="P:'de novo' UMP biosynthetic process"/>
    <property type="evidence" value="ECO:0007669"/>
    <property type="project" value="UniProtKB-UniRule"/>
</dbReference>
<dbReference type="EMBL" id="BFAX01000001">
    <property type="protein sequence ID" value="GBF35942.1"/>
    <property type="molecule type" value="Genomic_DNA"/>
</dbReference>
<dbReference type="GO" id="GO:0004038">
    <property type="term" value="F:allantoinase activity"/>
    <property type="evidence" value="ECO:0007669"/>
    <property type="project" value="TreeGrafter"/>
</dbReference>
<dbReference type="CDD" id="cd01318">
    <property type="entry name" value="DHOase_IIb"/>
    <property type="match status" value="1"/>
</dbReference>
<dbReference type="SUPFAM" id="SSF51556">
    <property type="entry name" value="Metallo-dependent hydrolases"/>
    <property type="match status" value="1"/>
</dbReference>
<accession>A0A401HP02</accession>
<dbReference type="PROSITE" id="PS00483">
    <property type="entry name" value="DIHYDROOROTASE_2"/>
    <property type="match status" value="1"/>
</dbReference>
<comment type="similarity">
    <text evidence="4">Belongs to the metallo-dependent hydrolases superfamily. DHOase family. Class I DHOase subfamily.</text>
</comment>
<comment type="caution">
    <text evidence="4">Lacks conserved residue(s) required for the propagation of feature annotation.</text>
</comment>
<dbReference type="InterPro" id="IPR011059">
    <property type="entry name" value="Metal-dep_hydrolase_composite"/>
</dbReference>
<dbReference type="Pfam" id="PF01979">
    <property type="entry name" value="Amidohydro_1"/>
    <property type="match status" value="1"/>
</dbReference>
<feature type="binding site" evidence="4">
    <location>
        <position position="158"/>
    </location>
    <ligand>
        <name>Zn(2+)</name>
        <dbReference type="ChEBI" id="CHEBI:29105"/>
        <label>2</label>
    </ligand>
</feature>
<feature type="binding site" evidence="4">
    <location>
        <position position="79"/>
    </location>
    <ligand>
        <name>substrate</name>
    </ligand>
</feature>
<feature type="binding site" evidence="4">
    <location>
        <position position="48"/>
    </location>
    <ligand>
        <name>Zn(2+)</name>
        <dbReference type="ChEBI" id="CHEBI:29105"/>
        <label>1</label>
    </ligand>
</feature>
<name>A0A401HP02_9EURY</name>
<evidence type="ECO:0000313" key="7">
    <source>
        <dbReference type="Proteomes" id="UP000290527"/>
    </source>
</evidence>
<dbReference type="GO" id="GO:0008270">
    <property type="term" value="F:zinc ion binding"/>
    <property type="evidence" value="ECO:0007669"/>
    <property type="project" value="UniProtKB-UniRule"/>
</dbReference>
<dbReference type="PANTHER" id="PTHR43668">
    <property type="entry name" value="ALLANTOINASE"/>
    <property type="match status" value="1"/>
</dbReference>
<dbReference type="SUPFAM" id="SSF51338">
    <property type="entry name" value="Composite domain of metallo-dependent hydrolases"/>
    <property type="match status" value="1"/>
</dbReference>
<dbReference type="InterPro" id="IPR032466">
    <property type="entry name" value="Metal_Hydrolase"/>
</dbReference>
<sequence>MNNRIIEGDILIEDGIIKEIRKDINKKDGVIDLKNKIVMGGIIDAHVHFRYNDIRKEGFISGSEAAINGGITYVIDMPNDNPPITTKERFYKKHREGKEKSKVNIEFNYGVTENNYLDRIKEVKSYKIFMVESVGDLFIRDYSKLRSILNQDKVFTIHAEHKDVIEKNKKRYPLNSWIDHCRIRDKRSEVEGIREILRYLEEIDRLGFRKPHIHFCHISTKEGLDLIKKVRERFKNVKITLEVTPHHLYLNIDMAEELKGFGKFNPPLRTKEDNRALMKGLIDGSVDIVATDHAPHTYEEKSRDVKECPSGIPGVETFLPLMLNLVNKGVISLFRLVNLISNKPGEIFHIDNRLKEGKKANLTVIDLKREITIKGERFKSKSKFTPFENWKVKGVPVYTVVNGTFYETSWVDL</sequence>
<dbReference type="AlphaFoldDB" id="A0A401HP02"/>
<feature type="binding site" evidence="4">
    <location>
        <position position="46"/>
    </location>
    <ligand>
        <name>Zn(2+)</name>
        <dbReference type="ChEBI" id="CHEBI:29105"/>
        <label>1</label>
    </ligand>
</feature>
<feature type="binding site" evidence="4">
    <location>
        <position position="217"/>
    </location>
    <ligand>
        <name>Zn(2+)</name>
        <dbReference type="ChEBI" id="CHEBI:29105"/>
        <label>2</label>
    </ligand>
</feature>
<comment type="cofactor">
    <cofactor evidence="4">
        <name>Zn(2+)</name>
        <dbReference type="ChEBI" id="CHEBI:29105"/>
    </cofactor>
    <text evidence="4">Binds 2 Zn(2+) ions per subunit.</text>
</comment>
<keyword evidence="3 4" id="KW-0665">Pyrimidine biosynthesis</keyword>
<dbReference type="InterPro" id="IPR002195">
    <property type="entry name" value="Dihydroorotase_CS"/>
</dbReference>
<evidence type="ECO:0000256" key="4">
    <source>
        <dbReference type="HAMAP-Rule" id="MF_00220"/>
    </source>
</evidence>
<feature type="binding site" evidence="4">
    <location>
        <position position="127"/>
    </location>
    <ligand>
        <name>Zn(2+)</name>
        <dbReference type="ChEBI" id="CHEBI:29105"/>
        <label>2</label>
    </ligand>
</feature>